<dbReference type="GO" id="GO:0120545">
    <property type="term" value="F:nucleic acid conformation isomerase activity"/>
    <property type="evidence" value="ECO:0007669"/>
    <property type="project" value="UniProtKB-ARBA"/>
</dbReference>
<dbReference type="GO" id="GO:0140097">
    <property type="term" value="F:catalytic activity, acting on DNA"/>
    <property type="evidence" value="ECO:0007669"/>
    <property type="project" value="UniProtKB-ARBA"/>
</dbReference>
<dbReference type="InterPro" id="IPR014001">
    <property type="entry name" value="Helicase_ATP-bd"/>
</dbReference>
<dbReference type="PANTHER" id="PTHR47962:SF5">
    <property type="entry name" value="ATP-DEPENDENT HELICASE LHR-RELATED"/>
    <property type="match status" value="1"/>
</dbReference>
<comment type="caution">
    <text evidence="5">The sequence shown here is derived from an EMBL/GenBank/DDBJ whole genome shotgun (WGS) entry which is preliminary data.</text>
</comment>
<dbReference type="OrthoDB" id="36796at2157"/>
<dbReference type="PROSITE" id="PS51192">
    <property type="entry name" value="HELICASE_ATP_BIND_1"/>
    <property type="match status" value="1"/>
</dbReference>
<evidence type="ECO:0000313" key="5">
    <source>
        <dbReference type="EMBL" id="EMA56571.1"/>
    </source>
</evidence>
<protein>
    <submittedName>
        <fullName evidence="5">CRISPR-associated helicase</fullName>
    </submittedName>
</protein>
<accession>M0NFG6</accession>
<dbReference type="AlphaFoldDB" id="M0NFG6"/>
<dbReference type="InterPro" id="IPR027417">
    <property type="entry name" value="P-loop_NTPase"/>
</dbReference>
<evidence type="ECO:0000259" key="4">
    <source>
        <dbReference type="PROSITE" id="PS51194"/>
    </source>
</evidence>
<sequence>MLIEGASLATENPRYGFADRGFDHARAFQNRVAEWVHEDDEPVAVLRAPTGAGKTATFHELIDANDLTLLVYPTNALLKQQQRRFEEEGVSATALSGDTLEGHGRQRTENLLRFVNKYAADHEVVVTNPDILQAVVQDLYQGRQAMEFFDRFDAIVYDEFHFYGDLAASGLLLQTRIIADRNPTAQILLASATPNEAFVDFIQSNFGLPVRGISAEYDVDEDQFRHDVMLHRHKEDRILDSREEVVERLRNAIDGVEPDETRAVVMFNGVKDSNDFHKYLESEHPDLFDRTEKDNGFDTNDPEADLDEAEFSILNTTSKGEVGLDYDIRTLIMEMPHGPTQASDFLQRFGRAGRQAEATVHVYGLGQVPSWHDEMPFDSFVRTVHDTLRNTQMDIDALVDLVGLRAAYALHERGGYFNQELREDFATVDRYDRWRGFIEAITDALGSIGGLGADLQENDQESKLLRFTEHCFGAFGGLRGRSLSGDIRYPRGDRMALTNYDLLRTLRYYDISRIEGDDVIVLQQVRDGFPMRVTARLVGYNKRPRNFSSSTQDIEQELQRWIHDEIERADIGEIVSSELLHLFFRRIQITSAVVPDMVRCGEYQIEVETDGIPSISAKHRDI</sequence>
<organism evidence="5 6">
    <name type="scientific">Halococcus thailandensis JCM 13552</name>
    <dbReference type="NCBI Taxonomy" id="1227457"/>
    <lineage>
        <taxon>Archaea</taxon>
        <taxon>Methanobacteriati</taxon>
        <taxon>Methanobacteriota</taxon>
        <taxon>Stenosarchaea group</taxon>
        <taxon>Halobacteria</taxon>
        <taxon>Halobacteriales</taxon>
        <taxon>Halococcaceae</taxon>
        <taxon>Halococcus</taxon>
    </lineage>
</organism>
<dbReference type="eggNOG" id="arCOG03483">
    <property type="taxonomic scope" value="Archaea"/>
</dbReference>
<dbReference type="PANTHER" id="PTHR47962">
    <property type="entry name" value="ATP-DEPENDENT HELICASE LHR-RELATED-RELATED"/>
    <property type="match status" value="1"/>
</dbReference>
<dbReference type="NCBIfam" id="TIGR03158">
    <property type="entry name" value="cas3_cyano"/>
    <property type="match status" value="1"/>
</dbReference>
<feature type="domain" description="Helicase ATP-binding" evidence="3">
    <location>
        <begin position="35"/>
        <end position="212"/>
    </location>
</feature>
<dbReference type="PATRIC" id="fig|1227457.3.peg.314"/>
<dbReference type="PROSITE" id="PS51194">
    <property type="entry name" value="HELICASE_CTER"/>
    <property type="match status" value="1"/>
</dbReference>
<reference evidence="5 6" key="1">
    <citation type="journal article" date="2014" name="PLoS Genet.">
        <title>Phylogenetically driven sequencing of extremely halophilic archaea reveals strategies for static and dynamic osmo-response.</title>
        <authorList>
            <person name="Becker E.A."/>
            <person name="Seitzer P.M."/>
            <person name="Tritt A."/>
            <person name="Larsen D."/>
            <person name="Krusor M."/>
            <person name="Yao A.I."/>
            <person name="Wu D."/>
            <person name="Madern D."/>
            <person name="Eisen J.A."/>
            <person name="Darling A.E."/>
            <person name="Facciotti M.T."/>
        </authorList>
    </citation>
    <scope>NUCLEOTIDE SEQUENCE [LARGE SCALE GENOMIC DNA]</scope>
    <source>
        <strain evidence="5 6">JCM 13552</strain>
    </source>
</reference>
<keyword evidence="1" id="KW-0547">Nucleotide-binding</keyword>
<dbReference type="Proteomes" id="UP000011680">
    <property type="component" value="Unassembled WGS sequence"/>
</dbReference>
<proteinExistence type="predicted"/>
<dbReference type="SMART" id="SM00487">
    <property type="entry name" value="DEXDc"/>
    <property type="match status" value="1"/>
</dbReference>
<dbReference type="STRING" id="1227457.C451_01793"/>
<gene>
    <name evidence="5" type="ORF">C451_01793</name>
</gene>
<feature type="domain" description="Helicase C-terminal" evidence="4">
    <location>
        <begin position="248"/>
        <end position="403"/>
    </location>
</feature>
<name>M0NFG6_9EURY</name>
<dbReference type="InterPro" id="IPR001650">
    <property type="entry name" value="Helicase_C-like"/>
</dbReference>
<dbReference type="InterPro" id="IPR052511">
    <property type="entry name" value="ATP-dep_Helicase"/>
</dbReference>
<evidence type="ECO:0000256" key="1">
    <source>
        <dbReference type="ARBA" id="ARBA00022741"/>
    </source>
</evidence>
<evidence type="ECO:0000313" key="6">
    <source>
        <dbReference type="Proteomes" id="UP000011680"/>
    </source>
</evidence>
<evidence type="ECO:0000256" key="2">
    <source>
        <dbReference type="ARBA" id="ARBA00022840"/>
    </source>
</evidence>
<dbReference type="RefSeq" id="WP_007736983.1">
    <property type="nucleotide sequence ID" value="NZ_AOMF01000033.1"/>
</dbReference>
<dbReference type="EMBL" id="AOMF01000033">
    <property type="protein sequence ID" value="EMA56571.1"/>
    <property type="molecule type" value="Genomic_DNA"/>
</dbReference>
<dbReference type="SUPFAM" id="SSF52540">
    <property type="entry name" value="P-loop containing nucleoside triphosphate hydrolases"/>
    <property type="match status" value="1"/>
</dbReference>
<dbReference type="Pfam" id="PF00270">
    <property type="entry name" value="DEAD"/>
    <property type="match status" value="1"/>
</dbReference>
<dbReference type="GO" id="GO:0016887">
    <property type="term" value="F:ATP hydrolysis activity"/>
    <property type="evidence" value="ECO:0007669"/>
    <property type="project" value="TreeGrafter"/>
</dbReference>
<keyword evidence="2" id="KW-0067">ATP-binding</keyword>
<dbReference type="Gene3D" id="3.40.50.300">
    <property type="entry name" value="P-loop containing nucleotide triphosphate hydrolases"/>
    <property type="match status" value="2"/>
</dbReference>
<dbReference type="GO" id="GO:0005524">
    <property type="term" value="F:ATP binding"/>
    <property type="evidence" value="ECO:0007669"/>
    <property type="project" value="UniProtKB-KW"/>
</dbReference>
<evidence type="ECO:0000259" key="3">
    <source>
        <dbReference type="PROSITE" id="PS51192"/>
    </source>
</evidence>
<dbReference type="GO" id="GO:0003677">
    <property type="term" value="F:DNA binding"/>
    <property type="evidence" value="ECO:0007669"/>
    <property type="project" value="TreeGrafter"/>
</dbReference>
<dbReference type="InterPro" id="IPR017575">
    <property type="entry name" value="CRISPR-assoc_helicase_Cas3"/>
</dbReference>
<keyword evidence="6" id="KW-1185">Reference proteome</keyword>
<dbReference type="InterPro" id="IPR011545">
    <property type="entry name" value="DEAD/DEAH_box_helicase_dom"/>
</dbReference>